<proteinExistence type="predicted"/>
<protein>
    <submittedName>
        <fullName evidence="2">Uncharacterized protein</fullName>
    </submittedName>
</protein>
<evidence type="ECO:0000313" key="1">
    <source>
        <dbReference type="EMBL" id="KAF5773824.1"/>
    </source>
</evidence>
<evidence type="ECO:0000313" key="3">
    <source>
        <dbReference type="Proteomes" id="UP000215914"/>
    </source>
</evidence>
<name>A0A251STI7_HELAN</name>
<organism evidence="2 3">
    <name type="scientific">Helianthus annuus</name>
    <name type="common">Common sunflower</name>
    <dbReference type="NCBI Taxonomy" id="4232"/>
    <lineage>
        <taxon>Eukaryota</taxon>
        <taxon>Viridiplantae</taxon>
        <taxon>Streptophyta</taxon>
        <taxon>Embryophyta</taxon>
        <taxon>Tracheophyta</taxon>
        <taxon>Spermatophyta</taxon>
        <taxon>Magnoliopsida</taxon>
        <taxon>eudicotyledons</taxon>
        <taxon>Gunneridae</taxon>
        <taxon>Pentapetalae</taxon>
        <taxon>asterids</taxon>
        <taxon>campanulids</taxon>
        <taxon>Asterales</taxon>
        <taxon>Asteraceae</taxon>
        <taxon>Asteroideae</taxon>
        <taxon>Heliantheae alliance</taxon>
        <taxon>Heliantheae</taxon>
        <taxon>Helianthus</taxon>
    </lineage>
</organism>
<dbReference type="Proteomes" id="UP000215914">
    <property type="component" value="Chromosome 13"/>
</dbReference>
<dbReference type="InParanoid" id="A0A251STI7"/>
<sequence>MKPPARSRWLRPPITHPLFQSQLLRPTHLKHPPPVIGIRRLNERERIDQDATRIRRDEREAGARERNSGVQFLVMIRHWRRSRSGGGGGFGSDKLPIGFRLRLAQTW</sequence>
<reference evidence="1" key="3">
    <citation type="submission" date="2020-06" db="EMBL/GenBank/DDBJ databases">
        <title>Helianthus annuus Genome sequencing and assembly Release 2.</title>
        <authorList>
            <person name="Gouzy J."/>
            <person name="Langlade N."/>
            <person name="Munos S."/>
        </authorList>
    </citation>
    <scope>NUCLEOTIDE SEQUENCE</scope>
    <source>
        <tissue evidence="1">Leaves</tissue>
    </source>
</reference>
<dbReference type="EMBL" id="CM007902">
    <property type="protein sequence ID" value="OTG01929.1"/>
    <property type="molecule type" value="Genomic_DNA"/>
</dbReference>
<accession>A0A251STI7</accession>
<dbReference type="Gramene" id="mRNA:HanXRQr2_Chr13g0593011">
    <property type="protein sequence ID" value="CDS:HanXRQr2_Chr13g0593011.1"/>
    <property type="gene ID" value="HanXRQr2_Chr13g0593011"/>
</dbReference>
<reference evidence="2" key="2">
    <citation type="submission" date="2017-02" db="EMBL/GenBank/DDBJ databases">
        <title>Sunflower complete genome.</title>
        <authorList>
            <person name="Langlade N."/>
            <person name="Munos S."/>
        </authorList>
    </citation>
    <scope>NUCLEOTIDE SEQUENCE [LARGE SCALE GENOMIC DNA]</scope>
    <source>
        <tissue evidence="2">Leaves</tissue>
    </source>
</reference>
<gene>
    <name evidence="2" type="ORF">HannXRQ_Chr13g0407381</name>
    <name evidence="1" type="ORF">HanXRQr2_Chr13g0593011</name>
</gene>
<dbReference type="AlphaFoldDB" id="A0A251STI7"/>
<evidence type="ECO:0000313" key="2">
    <source>
        <dbReference type="EMBL" id="OTG01929.1"/>
    </source>
</evidence>
<reference evidence="1 3" key="1">
    <citation type="journal article" date="2017" name="Nature">
        <title>The sunflower genome provides insights into oil metabolism, flowering and Asterid evolution.</title>
        <authorList>
            <person name="Badouin H."/>
            <person name="Gouzy J."/>
            <person name="Grassa C.J."/>
            <person name="Murat F."/>
            <person name="Staton S.E."/>
            <person name="Cottret L."/>
            <person name="Lelandais-Briere C."/>
            <person name="Owens G.L."/>
            <person name="Carrere S."/>
            <person name="Mayjonade B."/>
            <person name="Legrand L."/>
            <person name="Gill N."/>
            <person name="Kane N.C."/>
            <person name="Bowers J.E."/>
            <person name="Hubner S."/>
            <person name="Bellec A."/>
            <person name="Berard A."/>
            <person name="Berges H."/>
            <person name="Blanchet N."/>
            <person name="Boniface M.C."/>
            <person name="Brunel D."/>
            <person name="Catrice O."/>
            <person name="Chaidir N."/>
            <person name="Claudel C."/>
            <person name="Donnadieu C."/>
            <person name="Faraut T."/>
            <person name="Fievet G."/>
            <person name="Helmstetter N."/>
            <person name="King M."/>
            <person name="Knapp S.J."/>
            <person name="Lai Z."/>
            <person name="Le Paslier M.C."/>
            <person name="Lippi Y."/>
            <person name="Lorenzon L."/>
            <person name="Mandel J.R."/>
            <person name="Marage G."/>
            <person name="Marchand G."/>
            <person name="Marquand E."/>
            <person name="Bret-Mestries E."/>
            <person name="Morien E."/>
            <person name="Nambeesan S."/>
            <person name="Nguyen T."/>
            <person name="Pegot-Espagnet P."/>
            <person name="Pouilly N."/>
            <person name="Raftis F."/>
            <person name="Sallet E."/>
            <person name="Schiex T."/>
            <person name="Thomas J."/>
            <person name="Vandecasteele C."/>
            <person name="Vares D."/>
            <person name="Vear F."/>
            <person name="Vautrin S."/>
            <person name="Crespi M."/>
            <person name="Mangin B."/>
            <person name="Burke J.M."/>
            <person name="Salse J."/>
            <person name="Munos S."/>
            <person name="Vincourt P."/>
            <person name="Rieseberg L.H."/>
            <person name="Langlade N.B."/>
        </authorList>
    </citation>
    <scope>NUCLEOTIDE SEQUENCE [LARGE SCALE GENOMIC DNA]</scope>
    <source>
        <strain evidence="3">cv. SF193</strain>
        <tissue evidence="1">Leaves</tissue>
    </source>
</reference>
<keyword evidence="3" id="KW-1185">Reference proteome</keyword>
<dbReference type="EMBL" id="MNCJ02000328">
    <property type="protein sequence ID" value="KAF5773824.1"/>
    <property type="molecule type" value="Genomic_DNA"/>
</dbReference>